<dbReference type="Pfam" id="PF19568">
    <property type="entry name" value="Spore_III_AA"/>
    <property type="match status" value="1"/>
</dbReference>
<dbReference type="SMART" id="SM00382">
    <property type="entry name" value="AAA"/>
    <property type="match status" value="1"/>
</dbReference>
<dbReference type="NCBIfam" id="TIGR02858">
    <property type="entry name" value="spore_III_AA"/>
    <property type="match status" value="1"/>
</dbReference>
<dbReference type="SUPFAM" id="SSF52540">
    <property type="entry name" value="P-loop containing nucleoside triphosphate hydrolases"/>
    <property type="match status" value="1"/>
</dbReference>
<dbReference type="RefSeq" id="WP_209511168.1">
    <property type="nucleotide sequence ID" value="NZ_JAGGKS010000003.1"/>
</dbReference>
<evidence type="ECO:0000256" key="2">
    <source>
        <dbReference type="ARBA" id="ARBA00022840"/>
    </source>
</evidence>
<sequence length="320" mass="36726">MNNILKLLCNNTKSIVSSHMSFFRDNAFEIRLRINCPVEVKNNCGNYFLDVNKKSRDILDDYYLIKKSDIDETIAKLTLNSIHAFEKEMQSGYITIEGGHRVGLGGDCIYNKDKFIGFKNITSLNIRIAREFNGCSEKYIKYFISNHDRVYNTLIVGPPLSGKTTLIRDIACYLSDGIKELNFNGCDITIVDERGEISSVYNGIPQMNVGKRTDILAYCMKREGFEMSIRALSPRVIISDELGTKDDFEIIQYALKSGVNIITTAHGYDIEDIKRNIYLKDIIENNFFERIVILNSSKYPSKIKQIYDTNKNRMIFDDRA</sequence>
<evidence type="ECO:0000313" key="5">
    <source>
        <dbReference type="Proteomes" id="UP001519342"/>
    </source>
</evidence>
<feature type="domain" description="AAA+ ATPase" evidence="3">
    <location>
        <begin position="149"/>
        <end position="297"/>
    </location>
</feature>
<dbReference type="InterPro" id="IPR014217">
    <property type="entry name" value="Spore_III_AA"/>
</dbReference>
<dbReference type="PANTHER" id="PTHR20953">
    <property type="entry name" value="KINASE-RELATED"/>
    <property type="match status" value="1"/>
</dbReference>
<dbReference type="InterPro" id="IPR027417">
    <property type="entry name" value="P-loop_NTPase"/>
</dbReference>
<dbReference type="InterPro" id="IPR045735">
    <property type="entry name" value="Spore_III_AA_AAA+_ATPase"/>
</dbReference>
<proteinExistence type="predicted"/>
<dbReference type="Gene3D" id="3.40.50.300">
    <property type="entry name" value="P-loop containing nucleotide triphosphate hydrolases"/>
    <property type="match status" value="1"/>
</dbReference>
<keyword evidence="1" id="KW-0547">Nucleotide-binding</keyword>
<protein>
    <submittedName>
        <fullName evidence="4">Stage III sporulation protein AA</fullName>
    </submittedName>
</protein>
<dbReference type="Proteomes" id="UP001519342">
    <property type="component" value="Unassembled WGS sequence"/>
</dbReference>
<keyword evidence="5" id="KW-1185">Reference proteome</keyword>
<keyword evidence="2" id="KW-0067">ATP-binding</keyword>
<dbReference type="InterPro" id="IPR003593">
    <property type="entry name" value="AAA+_ATPase"/>
</dbReference>
<evidence type="ECO:0000259" key="3">
    <source>
        <dbReference type="SMART" id="SM00382"/>
    </source>
</evidence>
<name>A0ABS4GCK8_9FIRM</name>
<organism evidence="4 5">
    <name type="scientific">Sedimentibacter acidaminivorans</name>
    <dbReference type="NCBI Taxonomy" id="913099"/>
    <lineage>
        <taxon>Bacteria</taxon>
        <taxon>Bacillati</taxon>
        <taxon>Bacillota</taxon>
        <taxon>Tissierellia</taxon>
        <taxon>Sedimentibacter</taxon>
    </lineage>
</organism>
<comment type="caution">
    <text evidence="4">The sequence shown here is derived from an EMBL/GenBank/DDBJ whole genome shotgun (WGS) entry which is preliminary data.</text>
</comment>
<evidence type="ECO:0000313" key="4">
    <source>
        <dbReference type="EMBL" id="MBP1925432.1"/>
    </source>
</evidence>
<dbReference type="PANTHER" id="PTHR20953:SF3">
    <property type="entry name" value="P-LOOP CONTAINING NUCLEOSIDE TRIPHOSPHATE HYDROLASES SUPERFAMILY PROTEIN"/>
    <property type="match status" value="1"/>
</dbReference>
<dbReference type="EMBL" id="JAGGKS010000003">
    <property type="protein sequence ID" value="MBP1925432.1"/>
    <property type="molecule type" value="Genomic_DNA"/>
</dbReference>
<evidence type="ECO:0000256" key="1">
    <source>
        <dbReference type="ARBA" id="ARBA00022741"/>
    </source>
</evidence>
<gene>
    <name evidence="4" type="ORF">J2Z76_001291</name>
</gene>
<accession>A0ABS4GCK8</accession>
<reference evidence="4 5" key="1">
    <citation type="submission" date="2021-03" db="EMBL/GenBank/DDBJ databases">
        <title>Genomic Encyclopedia of Type Strains, Phase IV (KMG-IV): sequencing the most valuable type-strain genomes for metagenomic binning, comparative biology and taxonomic classification.</title>
        <authorList>
            <person name="Goeker M."/>
        </authorList>
    </citation>
    <scope>NUCLEOTIDE SEQUENCE [LARGE SCALE GENOMIC DNA]</scope>
    <source>
        <strain evidence="4 5">DSM 24004</strain>
    </source>
</reference>